<dbReference type="EMBL" id="MFEH01000001">
    <property type="protein sequence ID" value="OGE74369.1"/>
    <property type="molecule type" value="Genomic_DNA"/>
</dbReference>
<sequence length="96" mass="10664">MHVVLLSFTIPAAGVGIFHTRAFGFSTSLEAELFHEWFPDKLLIAGAANFDNKVDEGVHEVTMITADHEDFHEMAKKIVDGIVADVRTRARDSVPR</sequence>
<evidence type="ECO:0000313" key="1">
    <source>
        <dbReference type="EMBL" id="OGE74369.1"/>
    </source>
</evidence>
<gene>
    <name evidence="1" type="ORF">A2717_02405</name>
</gene>
<evidence type="ECO:0000313" key="2">
    <source>
        <dbReference type="Proteomes" id="UP000177610"/>
    </source>
</evidence>
<comment type="caution">
    <text evidence="1">The sequence shown here is derived from an EMBL/GenBank/DDBJ whole genome shotgun (WGS) entry which is preliminary data.</text>
</comment>
<protein>
    <submittedName>
        <fullName evidence="1">Uncharacterized protein</fullName>
    </submittedName>
</protein>
<proteinExistence type="predicted"/>
<organism evidence="1 2">
    <name type="scientific">Candidatus Doudnabacteria bacterium RIFCSPHIGHO2_01_FULL_41_86</name>
    <dbReference type="NCBI Taxonomy" id="1817821"/>
    <lineage>
        <taxon>Bacteria</taxon>
        <taxon>Candidatus Doudnaibacteriota</taxon>
    </lineage>
</organism>
<dbReference type="Proteomes" id="UP000177610">
    <property type="component" value="Unassembled WGS sequence"/>
</dbReference>
<dbReference type="STRING" id="1817821.A2717_02405"/>
<name>A0A1F5N9Q3_9BACT</name>
<dbReference type="AlphaFoldDB" id="A0A1F5N9Q3"/>
<reference evidence="1 2" key="1">
    <citation type="journal article" date="2016" name="Nat. Commun.">
        <title>Thousands of microbial genomes shed light on interconnected biogeochemical processes in an aquifer system.</title>
        <authorList>
            <person name="Anantharaman K."/>
            <person name="Brown C.T."/>
            <person name="Hug L.A."/>
            <person name="Sharon I."/>
            <person name="Castelle C.J."/>
            <person name="Probst A.J."/>
            <person name="Thomas B.C."/>
            <person name="Singh A."/>
            <person name="Wilkins M.J."/>
            <person name="Karaoz U."/>
            <person name="Brodie E.L."/>
            <person name="Williams K.H."/>
            <person name="Hubbard S.S."/>
            <person name="Banfield J.F."/>
        </authorList>
    </citation>
    <scope>NUCLEOTIDE SEQUENCE [LARGE SCALE GENOMIC DNA]</scope>
</reference>
<accession>A0A1F5N9Q3</accession>